<keyword evidence="5" id="KW-1185">Reference proteome</keyword>
<comment type="similarity">
    <text evidence="1">Belongs to the GILT family.</text>
</comment>
<evidence type="ECO:0000256" key="1">
    <source>
        <dbReference type="ARBA" id="ARBA00005679"/>
    </source>
</evidence>
<dbReference type="AlphaFoldDB" id="A0A8J2WKU8"/>
<dbReference type="PANTHER" id="PTHR13234">
    <property type="entry name" value="GAMMA-INTERFERON INDUCIBLE LYSOSOMAL THIOL REDUCTASE GILT"/>
    <property type="match status" value="1"/>
</dbReference>
<evidence type="ECO:0000313" key="4">
    <source>
        <dbReference type="EMBL" id="CAH0109831.1"/>
    </source>
</evidence>
<keyword evidence="3" id="KW-0472">Membrane</keyword>
<dbReference type="GO" id="GO:0016671">
    <property type="term" value="F:oxidoreductase activity, acting on a sulfur group of donors, disulfide as acceptor"/>
    <property type="evidence" value="ECO:0007669"/>
    <property type="project" value="InterPro"/>
</dbReference>
<dbReference type="PANTHER" id="PTHR13234:SF71">
    <property type="entry name" value="GAMMA-INTERFERON-INDUCIBLE LYSOSOMAL THIOL REDUCTASE-LIKE PROTEIN"/>
    <property type="match status" value="1"/>
</dbReference>
<dbReference type="Proteomes" id="UP000789390">
    <property type="component" value="Unassembled WGS sequence"/>
</dbReference>
<proteinExistence type="inferred from homology"/>
<reference evidence="4" key="1">
    <citation type="submission" date="2021-11" db="EMBL/GenBank/DDBJ databases">
        <authorList>
            <person name="Schell T."/>
        </authorList>
    </citation>
    <scope>NUCLEOTIDE SEQUENCE</scope>
    <source>
        <strain evidence="4">M5</strain>
    </source>
</reference>
<evidence type="ECO:0000313" key="5">
    <source>
        <dbReference type="Proteomes" id="UP000789390"/>
    </source>
</evidence>
<feature type="transmembrane region" description="Helical" evidence="3">
    <location>
        <begin position="14"/>
        <end position="35"/>
    </location>
</feature>
<dbReference type="EMBL" id="CAKKLH010000296">
    <property type="protein sequence ID" value="CAH0109831.1"/>
    <property type="molecule type" value="Genomic_DNA"/>
</dbReference>
<comment type="caution">
    <text evidence="4">The sequence shown here is derived from an EMBL/GenBank/DDBJ whole genome shotgun (WGS) entry which is preliminary data.</text>
</comment>
<evidence type="ECO:0000256" key="3">
    <source>
        <dbReference type="SAM" id="Phobius"/>
    </source>
</evidence>
<dbReference type="Pfam" id="PF03227">
    <property type="entry name" value="GILT"/>
    <property type="match status" value="1"/>
</dbReference>
<dbReference type="InterPro" id="IPR004911">
    <property type="entry name" value="Interferon-induced_GILT"/>
</dbReference>
<gene>
    <name evidence="4" type="ORF">DGAL_LOCUS13320</name>
</gene>
<protein>
    <recommendedName>
        <fullName evidence="6">Gamma-interferon-inducible lysosomal thiol reductase</fullName>
    </recommendedName>
</protein>
<keyword evidence="3" id="KW-1133">Transmembrane helix</keyword>
<dbReference type="OrthoDB" id="958254at2759"/>
<evidence type="ECO:0008006" key="6">
    <source>
        <dbReference type="Google" id="ProtNLM"/>
    </source>
</evidence>
<name>A0A8J2WKU8_9CRUS</name>
<keyword evidence="3" id="KW-0812">Transmembrane</keyword>
<sequence>MQDILPKNMAQRRMIYFIIRGMLLCLAVFGLWRIISVISENAYLVKEEHELKDDHVFIEIYYESMCPDSKYFIKHQLIPTVEKIPEIIDFRLIPYGKAKTIENTTGIFFTCQHFEMECQGNKIHACGIKYITNRSKQLNFASCLINNIRNPQSAAENCALEVNANWDEIQKCSNDKEGNELLKAYGEETHSLSPSVTFIPTVVLDKNQGHQKDILKNLLKEVCLKYSGDKPPACL</sequence>
<keyword evidence="2" id="KW-0325">Glycoprotein</keyword>
<accession>A0A8J2WKU8</accession>
<organism evidence="4 5">
    <name type="scientific">Daphnia galeata</name>
    <dbReference type="NCBI Taxonomy" id="27404"/>
    <lineage>
        <taxon>Eukaryota</taxon>
        <taxon>Metazoa</taxon>
        <taxon>Ecdysozoa</taxon>
        <taxon>Arthropoda</taxon>
        <taxon>Crustacea</taxon>
        <taxon>Branchiopoda</taxon>
        <taxon>Diplostraca</taxon>
        <taxon>Cladocera</taxon>
        <taxon>Anomopoda</taxon>
        <taxon>Daphniidae</taxon>
        <taxon>Daphnia</taxon>
    </lineage>
</organism>
<evidence type="ECO:0000256" key="2">
    <source>
        <dbReference type="ARBA" id="ARBA00023180"/>
    </source>
</evidence>